<name>A0A1W2DP29_9BACT</name>
<dbReference type="GO" id="GO:0016301">
    <property type="term" value="F:kinase activity"/>
    <property type="evidence" value="ECO:0007669"/>
    <property type="project" value="UniProtKB-KW"/>
</dbReference>
<dbReference type="SUPFAM" id="SSF56112">
    <property type="entry name" value="Protein kinase-like (PK-like)"/>
    <property type="match status" value="1"/>
</dbReference>
<sequence>MTNTENSFDPTRFPPVLEALKQSLAGMEEIRQRKLAIDNMVLDPGPMKNNYYPIDVTYKGIIADKNNTPAAFILCANPIGKTLVKDNVEKARSARSLLQSPHDQVIVLPFVHGEVLGVSWAIYDLNTPLTANRWMWQVQKRLLTPMVGKWLTDVVKQTRHPMCATGQSVAVISALQTVCREKKFPKEMIQSAENAMEALSSGAWCPFTSLAHNDLWRGNIMRPPKTGVTACQFRIIDWAGADTRGIPFFDLFKFLQSFTVPRSQGKKMIQAHCDILECRPVDATAYLLTALGVLGQNLNQFPHHAYVNLAKGLYAFSQTH</sequence>
<keyword evidence="1" id="KW-0808">Transferase</keyword>
<organism evidence="1 2">
    <name type="scientific">Desulfocicer vacuolatum DSM 3385</name>
    <dbReference type="NCBI Taxonomy" id="1121400"/>
    <lineage>
        <taxon>Bacteria</taxon>
        <taxon>Pseudomonadati</taxon>
        <taxon>Thermodesulfobacteriota</taxon>
        <taxon>Desulfobacteria</taxon>
        <taxon>Desulfobacterales</taxon>
        <taxon>Desulfobacteraceae</taxon>
        <taxon>Desulfocicer</taxon>
    </lineage>
</organism>
<dbReference type="EMBL" id="FWXY01000019">
    <property type="protein sequence ID" value="SMC99211.1"/>
    <property type="molecule type" value="Genomic_DNA"/>
</dbReference>
<dbReference type="InterPro" id="IPR011009">
    <property type="entry name" value="Kinase-like_dom_sf"/>
</dbReference>
<dbReference type="OrthoDB" id="7861540at2"/>
<evidence type="ECO:0000313" key="2">
    <source>
        <dbReference type="Proteomes" id="UP000192418"/>
    </source>
</evidence>
<dbReference type="Gene3D" id="3.90.1200.10">
    <property type="match status" value="1"/>
</dbReference>
<keyword evidence="1" id="KW-0418">Kinase</keyword>
<protein>
    <submittedName>
        <fullName evidence="1">Ecdysteroid kinase</fullName>
    </submittedName>
</protein>
<reference evidence="1 2" key="1">
    <citation type="submission" date="2017-04" db="EMBL/GenBank/DDBJ databases">
        <authorList>
            <person name="Afonso C.L."/>
            <person name="Miller P.J."/>
            <person name="Scott M.A."/>
            <person name="Spackman E."/>
            <person name="Goraichik I."/>
            <person name="Dimitrov K.M."/>
            <person name="Suarez D.L."/>
            <person name="Swayne D.E."/>
        </authorList>
    </citation>
    <scope>NUCLEOTIDE SEQUENCE [LARGE SCALE GENOMIC DNA]</scope>
    <source>
        <strain evidence="1 2">DSM 3385</strain>
    </source>
</reference>
<dbReference type="STRING" id="1121400.SAMN02746065_11933"/>
<gene>
    <name evidence="1" type="ORF">SAMN02746065_11933</name>
</gene>
<dbReference type="AlphaFoldDB" id="A0A1W2DP29"/>
<dbReference type="RefSeq" id="WP_084070674.1">
    <property type="nucleotide sequence ID" value="NZ_FWXY01000019.1"/>
</dbReference>
<accession>A0A1W2DP29</accession>
<keyword evidence="2" id="KW-1185">Reference proteome</keyword>
<proteinExistence type="predicted"/>
<dbReference type="Proteomes" id="UP000192418">
    <property type="component" value="Unassembled WGS sequence"/>
</dbReference>
<evidence type="ECO:0000313" key="1">
    <source>
        <dbReference type="EMBL" id="SMC99211.1"/>
    </source>
</evidence>